<dbReference type="Gene3D" id="1.20.1250.20">
    <property type="entry name" value="MFS general substrate transporter like domains"/>
    <property type="match status" value="2"/>
</dbReference>
<comment type="caution">
    <text evidence="9">The sequence shown here is derived from an EMBL/GenBank/DDBJ whole genome shotgun (WGS) entry which is preliminary data.</text>
</comment>
<dbReference type="SUPFAM" id="SSF103473">
    <property type="entry name" value="MFS general substrate transporter"/>
    <property type="match status" value="1"/>
</dbReference>
<name>A0A841CC85_9LACT</name>
<proteinExistence type="predicted"/>
<keyword evidence="3" id="KW-1003">Cell membrane</keyword>
<evidence type="ECO:0000256" key="1">
    <source>
        <dbReference type="ARBA" id="ARBA00004651"/>
    </source>
</evidence>
<evidence type="ECO:0000259" key="8">
    <source>
        <dbReference type="PROSITE" id="PS50850"/>
    </source>
</evidence>
<evidence type="ECO:0000313" key="10">
    <source>
        <dbReference type="Proteomes" id="UP000562464"/>
    </source>
</evidence>
<keyword evidence="4 7" id="KW-0812">Transmembrane</keyword>
<keyword evidence="2" id="KW-0813">Transport</keyword>
<protein>
    <submittedName>
        <fullName evidence="9">DHA1 family multidrug resistance protein-like MFS transporter</fullName>
    </submittedName>
</protein>
<sequence length="414" mass="45301">MNEESEDETIAESKQIEKEASRNLYVLWFGVFMAGMGFSAIMPFLPLYIADLGTFSKPVLNLLSSSIFAITFVMTAIISPIWGKLADKYGRRPMILRASLGMAIVIALMAFVTNVWELMALRALQGLCGGFISNSTALVATQTPRKKAGRALGILVTGQTSGTLLGPLLGGFIASWVGYRGSFIMTGSLLFLAFILCLFLVTESHKPGEYISKKGEEVDPHPFRNLPNKNLIFGLFLTSSVIQIVNTGIDPIMALFVREINQTNFATTMLVGIIAALPGVSTIFWAPRFGKLGDKYGPQYLMIGGFIFAFCVQLPTAFVSSVFLLMLFRFFIGISDAAMMPQINSLLTKSVPSDMISRIFSYNQSFMSMGNVIGPIIGGLVATMFGYRGVFISGAIFILINFLHYLTTTKSIRK</sequence>
<keyword evidence="10" id="KW-1185">Reference proteome</keyword>
<accession>A0A841CC85</accession>
<feature type="transmembrane region" description="Helical" evidence="7">
    <location>
        <begin position="269"/>
        <end position="287"/>
    </location>
</feature>
<evidence type="ECO:0000256" key="4">
    <source>
        <dbReference type="ARBA" id="ARBA00022692"/>
    </source>
</evidence>
<feature type="transmembrane region" description="Helical" evidence="7">
    <location>
        <begin position="231"/>
        <end position="249"/>
    </location>
</feature>
<dbReference type="PROSITE" id="PS50850">
    <property type="entry name" value="MFS"/>
    <property type="match status" value="1"/>
</dbReference>
<evidence type="ECO:0000256" key="7">
    <source>
        <dbReference type="SAM" id="Phobius"/>
    </source>
</evidence>
<feature type="transmembrane region" description="Helical" evidence="7">
    <location>
        <begin position="62"/>
        <end position="82"/>
    </location>
</feature>
<dbReference type="RefSeq" id="WP_183541181.1">
    <property type="nucleotide sequence ID" value="NZ_JACHHV010000048.1"/>
</dbReference>
<dbReference type="GO" id="GO:0022857">
    <property type="term" value="F:transmembrane transporter activity"/>
    <property type="evidence" value="ECO:0007669"/>
    <property type="project" value="InterPro"/>
</dbReference>
<keyword evidence="6 7" id="KW-0472">Membrane</keyword>
<dbReference type="GO" id="GO:0005886">
    <property type="term" value="C:plasma membrane"/>
    <property type="evidence" value="ECO:0007669"/>
    <property type="project" value="UniProtKB-SubCell"/>
</dbReference>
<evidence type="ECO:0000256" key="6">
    <source>
        <dbReference type="ARBA" id="ARBA00023136"/>
    </source>
</evidence>
<evidence type="ECO:0000256" key="2">
    <source>
        <dbReference type="ARBA" id="ARBA00022448"/>
    </source>
</evidence>
<dbReference type="InterPro" id="IPR020846">
    <property type="entry name" value="MFS_dom"/>
</dbReference>
<dbReference type="PRINTS" id="PR01035">
    <property type="entry name" value="TCRTETA"/>
</dbReference>
<evidence type="ECO:0000313" key="9">
    <source>
        <dbReference type="EMBL" id="MBB5888760.1"/>
    </source>
</evidence>
<dbReference type="Proteomes" id="UP000562464">
    <property type="component" value="Unassembled WGS sequence"/>
</dbReference>
<dbReference type="InterPro" id="IPR011701">
    <property type="entry name" value="MFS"/>
</dbReference>
<dbReference type="Pfam" id="PF07690">
    <property type="entry name" value="MFS_1"/>
    <property type="match status" value="1"/>
</dbReference>
<dbReference type="InterPro" id="IPR001958">
    <property type="entry name" value="Tet-R_TetA/multi-R_MdtG-like"/>
</dbReference>
<dbReference type="AlphaFoldDB" id="A0A841CC85"/>
<feature type="transmembrane region" description="Helical" evidence="7">
    <location>
        <begin position="152"/>
        <end position="177"/>
    </location>
</feature>
<feature type="transmembrane region" description="Helical" evidence="7">
    <location>
        <begin position="94"/>
        <end position="113"/>
    </location>
</feature>
<dbReference type="EMBL" id="JACHHV010000048">
    <property type="protein sequence ID" value="MBB5888760.1"/>
    <property type="molecule type" value="Genomic_DNA"/>
</dbReference>
<keyword evidence="5 7" id="KW-1133">Transmembrane helix</keyword>
<organism evidence="9 10">
    <name type="scientific">Lactovum miscens</name>
    <dbReference type="NCBI Taxonomy" id="190387"/>
    <lineage>
        <taxon>Bacteria</taxon>
        <taxon>Bacillati</taxon>
        <taxon>Bacillota</taxon>
        <taxon>Bacilli</taxon>
        <taxon>Lactobacillales</taxon>
        <taxon>Streptococcaceae</taxon>
        <taxon>Lactovum</taxon>
    </lineage>
</organism>
<feature type="transmembrane region" description="Helical" evidence="7">
    <location>
        <begin position="24"/>
        <end position="50"/>
    </location>
</feature>
<comment type="subcellular location">
    <subcellularLocation>
        <location evidence="1">Cell membrane</location>
        <topology evidence="1">Multi-pass membrane protein</topology>
    </subcellularLocation>
</comment>
<reference evidence="9 10" key="1">
    <citation type="submission" date="2020-08" db="EMBL/GenBank/DDBJ databases">
        <title>Genomic Encyclopedia of Type Strains, Phase IV (KMG-IV): sequencing the most valuable type-strain genomes for metagenomic binning, comparative biology and taxonomic classification.</title>
        <authorList>
            <person name="Goeker M."/>
        </authorList>
    </citation>
    <scope>NUCLEOTIDE SEQUENCE [LARGE SCALE GENOMIC DNA]</scope>
    <source>
        <strain evidence="9 10">DSM 14925</strain>
    </source>
</reference>
<dbReference type="PANTHER" id="PTHR43414">
    <property type="entry name" value="MULTIDRUG RESISTANCE PROTEIN MDTG"/>
    <property type="match status" value="1"/>
</dbReference>
<feature type="transmembrane region" description="Helical" evidence="7">
    <location>
        <begin position="387"/>
        <end position="406"/>
    </location>
</feature>
<feature type="domain" description="Major facilitator superfamily (MFS) profile" evidence="8">
    <location>
        <begin position="23"/>
        <end position="413"/>
    </location>
</feature>
<evidence type="ECO:0000256" key="5">
    <source>
        <dbReference type="ARBA" id="ARBA00022989"/>
    </source>
</evidence>
<feature type="transmembrane region" description="Helical" evidence="7">
    <location>
        <begin position="360"/>
        <end position="381"/>
    </location>
</feature>
<feature type="transmembrane region" description="Helical" evidence="7">
    <location>
        <begin position="183"/>
        <end position="201"/>
    </location>
</feature>
<gene>
    <name evidence="9" type="ORF">HNQ37_001673</name>
</gene>
<evidence type="ECO:0000256" key="3">
    <source>
        <dbReference type="ARBA" id="ARBA00022475"/>
    </source>
</evidence>
<dbReference type="PANTHER" id="PTHR43414:SF6">
    <property type="entry name" value="MULTIDRUG RESISTANCE PROTEIN MDTG"/>
    <property type="match status" value="1"/>
</dbReference>
<dbReference type="InterPro" id="IPR036259">
    <property type="entry name" value="MFS_trans_sf"/>
</dbReference>